<dbReference type="RefSeq" id="WP_084118428.1">
    <property type="nucleotide sequence ID" value="NZ_LT838813.1"/>
</dbReference>
<dbReference type="Gene3D" id="3.20.20.190">
    <property type="entry name" value="Phosphatidylinositol (PI) phosphodiesterase"/>
    <property type="match status" value="1"/>
</dbReference>
<dbReference type="CDD" id="cd08577">
    <property type="entry name" value="PI-PLCc_GDPD_SF_unchar3"/>
    <property type="match status" value="1"/>
</dbReference>
<dbReference type="AlphaFoldDB" id="A0A1W2GYC1"/>
<reference evidence="3" key="1">
    <citation type="submission" date="2017-04" db="EMBL/GenBank/DDBJ databases">
        <authorList>
            <person name="Varghese N."/>
            <person name="Submissions S."/>
        </authorList>
    </citation>
    <scope>NUCLEOTIDE SEQUENCE [LARGE SCALE GENOMIC DNA]</scope>
    <source>
        <strain evidence="3">DSM 16537</strain>
    </source>
</reference>
<protein>
    <submittedName>
        <fullName evidence="2">Glycerophosphoryl diester phosphodiesterase family protein</fullName>
    </submittedName>
</protein>
<dbReference type="GO" id="GO:0006629">
    <property type="term" value="P:lipid metabolic process"/>
    <property type="evidence" value="ECO:0007669"/>
    <property type="project" value="InterPro"/>
</dbReference>
<dbReference type="InterPro" id="IPR039559">
    <property type="entry name" value="AIM6_PI-PLC-like_dom"/>
</dbReference>
<keyword evidence="1" id="KW-0732">Signal</keyword>
<gene>
    <name evidence="2" type="ORF">SAMN00777080_0078</name>
</gene>
<dbReference type="OrthoDB" id="9794455at2"/>
<evidence type="ECO:0000313" key="2">
    <source>
        <dbReference type="EMBL" id="SMD41554.1"/>
    </source>
</evidence>
<dbReference type="SUPFAM" id="SSF51695">
    <property type="entry name" value="PLC-like phosphodiesterases"/>
    <property type="match status" value="1"/>
</dbReference>
<feature type="chain" id="PRO_5012687111" evidence="1">
    <location>
        <begin position="21"/>
        <end position="258"/>
    </location>
</feature>
<keyword evidence="3" id="KW-1185">Reference proteome</keyword>
<proteinExistence type="predicted"/>
<dbReference type="GO" id="GO:0008081">
    <property type="term" value="F:phosphoric diester hydrolase activity"/>
    <property type="evidence" value="ECO:0007669"/>
    <property type="project" value="InterPro"/>
</dbReference>
<name>A0A1W2GYC1_9BACT</name>
<dbReference type="Proteomes" id="UP000192333">
    <property type="component" value="Chromosome I"/>
</dbReference>
<evidence type="ECO:0000256" key="1">
    <source>
        <dbReference type="SAM" id="SignalP"/>
    </source>
</evidence>
<evidence type="ECO:0000313" key="3">
    <source>
        <dbReference type="Proteomes" id="UP000192333"/>
    </source>
</evidence>
<dbReference type="InterPro" id="IPR017946">
    <property type="entry name" value="PLC-like_Pdiesterase_TIM-brl"/>
</dbReference>
<dbReference type="Pfam" id="PF13653">
    <property type="entry name" value="GDPD_2"/>
    <property type="match status" value="1"/>
</dbReference>
<accession>A0A1W2GYC1</accession>
<organism evidence="2 3">
    <name type="scientific">Aquiflexum balticum DSM 16537</name>
    <dbReference type="NCBI Taxonomy" id="758820"/>
    <lineage>
        <taxon>Bacteria</taxon>
        <taxon>Pseudomonadati</taxon>
        <taxon>Bacteroidota</taxon>
        <taxon>Cytophagia</taxon>
        <taxon>Cytophagales</taxon>
        <taxon>Cyclobacteriaceae</taxon>
        <taxon>Aquiflexum</taxon>
    </lineage>
</organism>
<sequence>MKKILFLILCSFLVFQFSIAQERKSFKLHSHNDYLRKVPFWEAFGADCASIEADVILQDGELMVAHERATIKKERTLKSLYLAPIQKAKELSLVDEFGFHLMIDIKTEAYATLELLVKQLKEFEPMLYSPANQNGLKIIVSGNRPKVEDYNDYPSWILFDYQSRILNDQLPWGKIGMVSLNFRQFSVWNGEGSIVEREKEKLISFIQQVHNFGKPVRFWGTPDSQSAWKAFYDLGIDYINTDMPYEADQYLSNLDKNF</sequence>
<feature type="signal peptide" evidence="1">
    <location>
        <begin position="1"/>
        <end position="20"/>
    </location>
</feature>
<dbReference type="EMBL" id="LT838813">
    <property type="protein sequence ID" value="SMD41554.1"/>
    <property type="molecule type" value="Genomic_DNA"/>
</dbReference>
<dbReference type="STRING" id="758820.SAMN00777080_0078"/>